<reference evidence="1 2" key="1">
    <citation type="submission" date="2021-05" db="EMBL/GenBank/DDBJ databases">
        <title>The draft genome of Geobacter pelophilus DSM 12255.</title>
        <authorList>
            <person name="Xu Z."/>
            <person name="Masuda Y."/>
            <person name="Itoh H."/>
            <person name="Senoo K."/>
        </authorList>
    </citation>
    <scope>NUCLEOTIDE SEQUENCE [LARGE SCALE GENOMIC DNA]</scope>
    <source>
        <strain evidence="1 2">DSM 12255</strain>
    </source>
</reference>
<dbReference type="AlphaFoldDB" id="A0AAW4L845"/>
<dbReference type="Proteomes" id="UP000811899">
    <property type="component" value="Unassembled WGS sequence"/>
</dbReference>
<gene>
    <name evidence="1" type="ORF">KI809_18650</name>
</gene>
<keyword evidence="2" id="KW-1185">Reference proteome</keyword>
<evidence type="ECO:0000313" key="1">
    <source>
        <dbReference type="EMBL" id="MBT0666332.1"/>
    </source>
</evidence>
<accession>A0AAW4L845</accession>
<protein>
    <submittedName>
        <fullName evidence="1">Uncharacterized protein</fullName>
    </submittedName>
</protein>
<name>A0AAW4L845_9BACT</name>
<dbReference type="EMBL" id="JAHCVJ010000011">
    <property type="protein sequence ID" value="MBT0666332.1"/>
    <property type="molecule type" value="Genomic_DNA"/>
</dbReference>
<organism evidence="1 2">
    <name type="scientific">Geoanaerobacter pelophilus</name>
    <dbReference type="NCBI Taxonomy" id="60036"/>
    <lineage>
        <taxon>Bacteria</taxon>
        <taxon>Pseudomonadati</taxon>
        <taxon>Thermodesulfobacteriota</taxon>
        <taxon>Desulfuromonadia</taxon>
        <taxon>Geobacterales</taxon>
        <taxon>Geobacteraceae</taxon>
        <taxon>Geoanaerobacter</taxon>
    </lineage>
</organism>
<evidence type="ECO:0000313" key="2">
    <source>
        <dbReference type="Proteomes" id="UP000811899"/>
    </source>
</evidence>
<proteinExistence type="predicted"/>
<sequence>MKIKIISDGTPMGTRILDESGNPMKNVIAASWELQANDKLATVKLELIDVSVELEGDVDIDLPEEEHF</sequence>
<comment type="caution">
    <text evidence="1">The sequence shown here is derived from an EMBL/GenBank/DDBJ whole genome shotgun (WGS) entry which is preliminary data.</text>
</comment>
<dbReference type="RefSeq" id="WP_214173107.1">
    <property type="nucleotide sequence ID" value="NZ_JAHCVJ010000011.1"/>
</dbReference>